<dbReference type="GO" id="GO:0031564">
    <property type="term" value="P:transcription antitermination"/>
    <property type="evidence" value="ECO:0007669"/>
    <property type="project" value="UniProtKB-KW"/>
</dbReference>
<comment type="similarity">
    <text evidence="3 9">Belongs to the inositol monophosphatase superfamily.</text>
</comment>
<dbReference type="SUPFAM" id="SSF56655">
    <property type="entry name" value="Carbohydrate phosphatase"/>
    <property type="match status" value="1"/>
</dbReference>
<dbReference type="Gene3D" id="3.40.190.80">
    <property type="match status" value="1"/>
</dbReference>
<dbReference type="EC" id="3.1.3.25" evidence="9"/>
<dbReference type="PRINTS" id="PR00377">
    <property type="entry name" value="IMPHPHTASES"/>
</dbReference>
<dbReference type="InterPro" id="IPR022337">
    <property type="entry name" value="Inositol_monophosphatase_SuhB"/>
</dbReference>
<dbReference type="FunFam" id="3.30.540.10:FF:000003">
    <property type="entry name" value="Inositol-1-monophosphatase"/>
    <property type="match status" value="1"/>
</dbReference>
<accession>A0A0A6P8Q0</accession>
<dbReference type="InterPro" id="IPR020550">
    <property type="entry name" value="Inositol_monophosphatase_CS"/>
</dbReference>
<evidence type="ECO:0000256" key="6">
    <source>
        <dbReference type="ARBA" id="ARBA00022814"/>
    </source>
</evidence>
<evidence type="ECO:0000256" key="7">
    <source>
        <dbReference type="ARBA" id="ARBA00022842"/>
    </source>
</evidence>
<dbReference type="GO" id="GO:0006020">
    <property type="term" value="P:inositol metabolic process"/>
    <property type="evidence" value="ECO:0007669"/>
    <property type="project" value="TreeGrafter"/>
</dbReference>
<keyword evidence="6" id="KW-0805">Transcription regulation</keyword>
<dbReference type="GO" id="GO:0046872">
    <property type="term" value="F:metal ion binding"/>
    <property type="evidence" value="ECO:0007669"/>
    <property type="project" value="UniProtKB-KW"/>
</dbReference>
<organism evidence="10 11">
    <name type="scientific">Candidatus Thiomargarita nelsonii</name>
    <dbReference type="NCBI Taxonomy" id="1003181"/>
    <lineage>
        <taxon>Bacteria</taxon>
        <taxon>Pseudomonadati</taxon>
        <taxon>Pseudomonadota</taxon>
        <taxon>Gammaproteobacteria</taxon>
        <taxon>Thiotrichales</taxon>
        <taxon>Thiotrichaceae</taxon>
        <taxon>Thiomargarita</taxon>
    </lineage>
</organism>
<dbReference type="PROSITE" id="PS00629">
    <property type="entry name" value="IMP_1"/>
    <property type="match status" value="1"/>
</dbReference>
<dbReference type="Pfam" id="PF00459">
    <property type="entry name" value="Inositol_P"/>
    <property type="match status" value="1"/>
</dbReference>
<keyword evidence="6" id="KW-0889">Transcription antitermination</keyword>
<dbReference type="InterPro" id="IPR000760">
    <property type="entry name" value="Inositol_monophosphatase-like"/>
</dbReference>
<dbReference type="PANTHER" id="PTHR20854:SF4">
    <property type="entry name" value="INOSITOL-1-MONOPHOSPHATASE-RELATED"/>
    <property type="match status" value="1"/>
</dbReference>
<keyword evidence="6" id="KW-0804">Transcription</keyword>
<feature type="binding site" evidence="8">
    <location>
        <position position="82"/>
    </location>
    <ligand>
        <name>Mg(2+)</name>
        <dbReference type="ChEBI" id="CHEBI:18420"/>
        <label>1</label>
        <note>catalytic</note>
    </ligand>
</feature>
<keyword evidence="7 8" id="KW-0460">Magnesium</keyword>
<dbReference type="PROSITE" id="PS00630">
    <property type="entry name" value="IMP_2"/>
    <property type="match status" value="1"/>
</dbReference>
<dbReference type="Proteomes" id="UP000030428">
    <property type="component" value="Unassembled WGS sequence"/>
</dbReference>
<protein>
    <recommendedName>
        <fullName evidence="9">Inositol-1-monophosphatase</fullName>
        <ecNumber evidence="9">3.1.3.25</ecNumber>
    </recommendedName>
</protein>
<keyword evidence="11" id="KW-1185">Reference proteome</keyword>
<dbReference type="PANTHER" id="PTHR20854">
    <property type="entry name" value="INOSITOL MONOPHOSPHATASE"/>
    <property type="match status" value="1"/>
</dbReference>
<evidence type="ECO:0000313" key="11">
    <source>
        <dbReference type="Proteomes" id="UP000030428"/>
    </source>
</evidence>
<dbReference type="EMBL" id="JSZA02000012">
    <property type="protein sequence ID" value="KHD07175.1"/>
    <property type="molecule type" value="Genomic_DNA"/>
</dbReference>
<feature type="binding site" evidence="8">
    <location>
        <position position="84"/>
    </location>
    <ligand>
        <name>Mg(2+)</name>
        <dbReference type="ChEBI" id="CHEBI:18420"/>
        <label>1</label>
        <note>catalytic</note>
    </ligand>
</feature>
<keyword evidence="5 9" id="KW-0378">Hydrolase</keyword>
<dbReference type="InterPro" id="IPR020583">
    <property type="entry name" value="Inositol_monoP_metal-BS"/>
</dbReference>
<evidence type="ECO:0000256" key="9">
    <source>
        <dbReference type="RuleBase" id="RU364068"/>
    </source>
</evidence>
<comment type="caution">
    <text evidence="10">The sequence shown here is derived from an EMBL/GenBank/DDBJ whole genome shotgun (WGS) entry which is preliminary data.</text>
</comment>
<dbReference type="CDD" id="cd01639">
    <property type="entry name" value="IMPase"/>
    <property type="match status" value="1"/>
</dbReference>
<feature type="binding site" evidence="8">
    <location>
        <position position="210"/>
    </location>
    <ligand>
        <name>Mg(2+)</name>
        <dbReference type="ChEBI" id="CHEBI:18420"/>
        <label>1</label>
        <note>catalytic</note>
    </ligand>
</feature>
<sequence length="265" mass="29171">MQPMLNIAIRAARRAGTIIIRSIEKRQDLHVESKAKNDFVSEVDRQAEAAIISILRKAYPSHAILAEEGGAQKGNEYQWIIDPLDGTTNFLHGNPQFSVSIALTKSNYLEQAVIYDPLRDELYTASRGEGALLNDRRIRVSGLGSLDGALLGTGFPFRMQEHIDTYLNTFKALYPFVSDIRRAGSAALDLAYVAAGRLDGFWELGLKKWDMAAGVLLIQEAGGFSTDFGGGNDYLKTGNIVAASPRIHKEILQTIQPHLSKGLKR</sequence>
<comment type="cofactor">
    <cofactor evidence="2 8 9">
        <name>Mg(2+)</name>
        <dbReference type="ChEBI" id="CHEBI:18420"/>
    </cofactor>
</comment>
<dbReference type="InterPro" id="IPR033942">
    <property type="entry name" value="IMPase"/>
</dbReference>
<feature type="binding site" evidence="8">
    <location>
        <position position="85"/>
    </location>
    <ligand>
        <name>Mg(2+)</name>
        <dbReference type="ChEBI" id="CHEBI:18420"/>
        <label>1</label>
        <note>catalytic</note>
    </ligand>
</feature>
<dbReference type="GO" id="GO:0007165">
    <property type="term" value="P:signal transduction"/>
    <property type="evidence" value="ECO:0007669"/>
    <property type="project" value="TreeGrafter"/>
</dbReference>
<dbReference type="GO" id="GO:0046854">
    <property type="term" value="P:phosphatidylinositol phosphate biosynthetic process"/>
    <property type="evidence" value="ECO:0007669"/>
    <property type="project" value="InterPro"/>
</dbReference>
<reference evidence="10 11" key="1">
    <citation type="journal article" date="2016" name="Front. Microbiol.">
        <title>Single-Cell (Meta-)Genomics of a Dimorphic Candidatus Thiomargarita nelsonii Reveals Genomic Plasticity.</title>
        <authorList>
            <person name="Flood B.E."/>
            <person name="Fliss P."/>
            <person name="Jones D.S."/>
            <person name="Dick G.J."/>
            <person name="Jain S."/>
            <person name="Kaster A.K."/>
            <person name="Winkel M."/>
            <person name="Mussmann M."/>
            <person name="Bailey J."/>
        </authorList>
    </citation>
    <scope>NUCLEOTIDE SEQUENCE [LARGE SCALE GENOMIC DNA]</scope>
    <source>
        <strain evidence="10">Hydrate Ridge</strain>
    </source>
</reference>
<evidence type="ECO:0000313" key="10">
    <source>
        <dbReference type="EMBL" id="KHD07175.1"/>
    </source>
</evidence>
<evidence type="ECO:0000256" key="5">
    <source>
        <dbReference type="ARBA" id="ARBA00022801"/>
    </source>
</evidence>
<gene>
    <name evidence="10" type="ORF">PN36_04625</name>
</gene>
<keyword evidence="4 8" id="KW-0479">Metal-binding</keyword>
<feature type="binding site" evidence="8">
    <location>
        <position position="67"/>
    </location>
    <ligand>
        <name>Mg(2+)</name>
        <dbReference type="ChEBI" id="CHEBI:18420"/>
        <label>1</label>
        <note>catalytic</note>
    </ligand>
</feature>
<evidence type="ECO:0000256" key="8">
    <source>
        <dbReference type="PIRSR" id="PIRSR600760-2"/>
    </source>
</evidence>
<dbReference type="PRINTS" id="PR01959">
    <property type="entry name" value="SBIMPHPHTASE"/>
</dbReference>
<dbReference type="AlphaFoldDB" id="A0A0A6P8Q0"/>
<evidence type="ECO:0000256" key="2">
    <source>
        <dbReference type="ARBA" id="ARBA00001946"/>
    </source>
</evidence>
<dbReference type="GO" id="GO:0008934">
    <property type="term" value="F:inositol monophosphate 1-phosphatase activity"/>
    <property type="evidence" value="ECO:0007669"/>
    <property type="project" value="InterPro"/>
</dbReference>
<evidence type="ECO:0000256" key="4">
    <source>
        <dbReference type="ARBA" id="ARBA00022723"/>
    </source>
</evidence>
<evidence type="ECO:0000256" key="1">
    <source>
        <dbReference type="ARBA" id="ARBA00001033"/>
    </source>
</evidence>
<comment type="catalytic activity">
    <reaction evidence="1 9">
        <text>a myo-inositol phosphate + H2O = myo-inositol + phosphate</text>
        <dbReference type="Rhea" id="RHEA:24056"/>
        <dbReference type="ChEBI" id="CHEBI:15377"/>
        <dbReference type="ChEBI" id="CHEBI:17268"/>
        <dbReference type="ChEBI" id="CHEBI:43474"/>
        <dbReference type="ChEBI" id="CHEBI:84139"/>
        <dbReference type="EC" id="3.1.3.25"/>
    </reaction>
</comment>
<dbReference type="Gene3D" id="3.30.540.10">
    <property type="entry name" value="Fructose-1,6-Bisphosphatase, subunit A, domain 1"/>
    <property type="match status" value="1"/>
</dbReference>
<proteinExistence type="inferred from homology"/>
<name>A0A0A6P8Q0_9GAMM</name>
<evidence type="ECO:0000256" key="3">
    <source>
        <dbReference type="ARBA" id="ARBA00009759"/>
    </source>
</evidence>